<dbReference type="InterPro" id="IPR037278">
    <property type="entry name" value="ARFGAP/RecO"/>
</dbReference>
<feature type="compositionally biased region" description="Acidic residues" evidence="6">
    <location>
        <begin position="261"/>
        <end position="286"/>
    </location>
</feature>
<dbReference type="GO" id="GO:0008270">
    <property type="term" value="F:zinc ion binding"/>
    <property type="evidence" value="ECO:0007669"/>
    <property type="project" value="UniProtKB-KW"/>
</dbReference>
<organism evidence="9 10">
    <name type="scientific">Acanthamoeba castellanii (strain ATCC 30010 / Neff)</name>
    <dbReference type="NCBI Taxonomy" id="1257118"/>
    <lineage>
        <taxon>Eukaryota</taxon>
        <taxon>Amoebozoa</taxon>
        <taxon>Discosea</taxon>
        <taxon>Longamoebia</taxon>
        <taxon>Centramoebida</taxon>
        <taxon>Acanthamoebidae</taxon>
        <taxon>Acanthamoeba</taxon>
    </lineage>
</organism>
<dbReference type="VEuPathDB" id="AmoebaDB:ACA1_067880"/>
<keyword evidence="1" id="KW-0479">Metal-binding</keyword>
<keyword evidence="2 4" id="KW-0863">Zinc-finger</keyword>
<dbReference type="AlphaFoldDB" id="L8HCF3"/>
<dbReference type="SMART" id="SM00233">
    <property type="entry name" value="PH"/>
    <property type="match status" value="1"/>
</dbReference>
<dbReference type="SUPFAM" id="SSF57863">
    <property type="entry name" value="ArfGap/RecO-like zinc finger"/>
    <property type="match status" value="1"/>
</dbReference>
<feature type="region of interest" description="Disordered" evidence="6">
    <location>
        <begin position="190"/>
        <end position="228"/>
    </location>
</feature>
<dbReference type="PROSITE" id="PS50115">
    <property type="entry name" value="ARFGAP"/>
    <property type="match status" value="1"/>
</dbReference>
<dbReference type="RefSeq" id="XP_004352732.1">
    <property type="nucleotide sequence ID" value="XM_004352680.1"/>
</dbReference>
<evidence type="ECO:0000256" key="6">
    <source>
        <dbReference type="SAM" id="MobiDB-lite"/>
    </source>
</evidence>
<accession>L8HCF3</accession>
<feature type="compositionally biased region" description="Basic residues" evidence="6">
    <location>
        <begin position="381"/>
        <end position="399"/>
    </location>
</feature>
<keyword evidence="3" id="KW-0862">Zinc</keyword>
<reference evidence="9 10" key="1">
    <citation type="journal article" date="2013" name="Genome Biol.">
        <title>Genome of Acanthamoeba castellanii highlights extensive lateral gene transfer and early evolution of tyrosine kinase signaling.</title>
        <authorList>
            <person name="Clarke M."/>
            <person name="Lohan A.J."/>
            <person name="Liu B."/>
            <person name="Lagkouvardos I."/>
            <person name="Roy S."/>
            <person name="Zafar N."/>
            <person name="Bertelli C."/>
            <person name="Schilde C."/>
            <person name="Kianianmomeni A."/>
            <person name="Burglin T.R."/>
            <person name="Frech C."/>
            <person name="Turcotte B."/>
            <person name="Kopec K.O."/>
            <person name="Synnott J.M."/>
            <person name="Choo C."/>
            <person name="Paponov I."/>
            <person name="Finkler A."/>
            <person name="Soon Heng Tan C."/>
            <person name="Hutchins A.P."/>
            <person name="Weinmeier T."/>
            <person name="Rattei T."/>
            <person name="Chu J.S."/>
            <person name="Gimenez G."/>
            <person name="Irimia M."/>
            <person name="Rigden D.J."/>
            <person name="Fitzpatrick D.A."/>
            <person name="Lorenzo-Morales J."/>
            <person name="Bateman A."/>
            <person name="Chiu C.H."/>
            <person name="Tang P."/>
            <person name="Hegemann P."/>
            <person name="Fromm H."/>
            <person name="Raoult D."/>
            <person name="Greub G."/>
            <person name="Miranda-Saavedra D."/>
            <person name="Chen N."/>
            <person name="Nash P."/>
            <person name="Ginger M.L."/>
            <person name="Horn M."/>
            <person name="Schaap P."/>
            <person name="Caler L."/>
            <person name="Loftus B."/>
        </authorList>
    </citation>
    <scope>NUCLEOTIDE SEQUENCE [LARGE SCALE GENOMIC DNA]</scope>
    <source>
        <strain evidence="9 10">Neff</strain>
    </source>
</reference>
<dbReference type="GeneID" id="14924178"/>
<feature type="region of interest" description="Disordered" evidence="6">
    <location>
        <begin position="516"/>
        <end position="633"/>
    </location>
</feature>
<dbReference type="Gene3D" id="1.10.220.150">
    <property type="entry name" value="Arf GTPase activating protein"/>
    <property type="match status" value="1"/>
</dbReference>
<evidence type="ECO:0000256" key="1">
    <source>
        <dbReference type="ARBA" id="ARBA00022723"/>
    </source>
</evidence>
<dbReference type="SUPFAM" id="SSF50729">
    <property type="entry name" value="PH domain-like"/>
    <property type="match status" value="1"/>
</dbReference>
<sequence length="977" mass="107886">MEALRADEIVGAHAKHLHLRMELGAAEMMLEQELEKMTTEELKRIIEEGDLEWNEGVCTDEVDHEHNNNTNGGGDHALLSSHADVEMRGQTSGGASWPVVAGEESEAKLKRETARDIVYFVQTQGFEGIAEEEWDSDELDEIEELKKEIDRIQEELKFQRELKEFERRLCTMSNYELKVLVSRMEEKQMDRYRRRRGGGGGHSTRERSYTASNDGQYPDTSHIAVPPGLLDDDREGRFFDEMCGTLRAMLHKALADRDAQNGDDGDDDEVEHEREVDDDDDDDENDKDGSSDGTKRSKKERRKKKKKKTKKKIGSLLNILSSKGRQDGKRKAKEAGDDDVADGPKSDEVSDAGEQQVATSRGSRIAGLGKKQKKGGSVSKREKKERKKAAKGSKRKQRKEARGESSDDDGSGSGSGSGRKGSANKKIASMLPFPLSLSRSKLPADLDQAGIIARPAIFDDSLFEGWLYRRKEKGMRKTWQKRWGVILRGRFMLYDDKQKEKLEEWDLMFVKAQPGVAKMKRKDSRAKEASPGGDNATAPGGRTAKRPRSASLSSSLSASTPSSAHSSPYPPQRQNSIAGLSATTPSPPSSGRTSPRGNSPYSSSSSVVMGTTSPSPAAHPATSPARTLSATSGGSSGSFHFFELMTREETVRFLSPSERDNEEWVEIINRERDTLVTCMLLAGDDSDSAAASGDKAGHGDGADTTTADAVDKDGKLGITESRRLLREIIEAELQLPEEGEQEEDSESTTSDDTAAKEERPAAGDVEAEVSAKGKEAETSAGPVDNNEDEEGEGLESKGSTKTKKKDKKKGSEAKRKSRSASDAKDEKKDRTLRWSSNLYCADCGEPQPEWASINYGIFICLACSGIHRSLGVRSVVLDRWRLEDVELIRSVGNRKFNQQWQQRVERILEGPYGEEFRAHFASAAEHQYCHLGPDASPELRRKYLRIKYAGDLASVLGVPRQCTIIIAPRKEDTTDVA</sequence>
<feature type="compositionally biased region" description="Basic and acidic residues" evidence="6">
    <location>
        <begin position="709"/>
        <end position="729"/>
    </location>
</feature>
<name>L8HCF3_ACACF</name>
<protein>
    <submittedName>
        <fullName evidence="9">GTPase activating protein</fullName>
    </submittedName>
</protein>
<evidence type="ECO:0000313" key="10">
    <source>
        <dbReference type="Proteomes" id="UP000011083"/>
    </source>
</evidence>
<dbReference type="InterPro" id="IPR038508">
    <property type="entry name" value="ArfGAP_dom_sf"/>
</dbReference>
<dbReference type="SMART" id="SM00105">
    <property type="entry name" value="ArfGap"/>
    <property type="match status" value="1"/>
</dbReference>
<feature type="compositionally biased region" description="Basic residues" evidence="6">
    <location>
        <begin position="296"/>
        <end position="313"/>
    </location>
</feature>
<dbReference type="PANTHER" id="PTHR23180">
    <property type="entry name" value="CENTAURIN/ARF"/>
    <property type="match status" value="1"/>
</dbReference>
<evidence type="ECO:0000256" key="5">
    <source>
        <dbReference type="SAM" id="Coils"/>
    </source>
</evidence>
<feature type="compositionally biased region" description="Polar residues" evidence="6">
    <location>
        <begin position="572"/>
        <end position="582"/>
    </location>
</feature>
<feature type="compositionally biased region" description="Acidic residues" evidence="6">
    <location>
        <begin position="735"/>
        <end position="746"/>
    </location>
</feature>
<feature type="coiled-coil region" evidence="5">
    <location>
        <begin position="135"/>
        <end position="169"/>
    </location>
</feature>
<feature type="domain" description="PH" evidence="7">
    <location>
        <begin position="460"/>
        <end position="673"/>
    </location>
</feature>
<feature type="compositionally biased region" description="Low complexity" evidence="6">
    <location>
        <begin position="589"/>
        <end position="627"/>
    </location>
</feature>
<evidence type="ECO:0000259" key="7">
    <source>
        <dbReference type="PROSITE" id="PS50003"/>
    </source>
</evidence>
<dbReference type="Proteomes" id="UP000011083">
    <property type="component" value="Unassembled WGS sequence"/>
</dbReference>
<dbReference type="KEGG" id="acan:ACA1_067880"/>
<evidence type="ECO:0000259" key="8">
    <source>
        <dbReference type="PROSITE" id="PS50115"/>
    </source>
</evidence>
<proteinExistence type="predicted"/>
<dbReference type="InterPro" id="IPR001849">
    <property type="entry name" value="PH_domain"/>
</dbReference>
<dbReference type="CDD" id="cd08204">
    <property type="entry name" value="ArfGap"/>
    <property type="match status" value="1"/>
</dbReference>
<dbReference type="PROSITE" id="PS50003">
    <property type="entry name" value="PH_DOMAIN"/>
    <property type="match status" value="1"/>
</dbReference>
<dbReference type="Pfam" id="PF01412">
    <property type="entry name" value="ArfGap"/>
    <property type="match status" value="1"/>
</dbReference>
<dbReference type="OrthoDB" id="10266696at2759"/>
<dbReference type="EMBL" id="KB007857">
    <property type="protein sequence ID" value="ELR23204.1"/>
    <property type="molecule type" value="Genomic_DNA"/>
</dbReference>
<feature type="compositionally biased region" description="Basic and acidic residues" evidence="6">
    <location>
        <begin position="324"/>
        <end position="335"/>
    </location>
</feature>
<evidence type="ECO:0000256" key="3">
    <source>
        <dbReference type="ARBA" id="ARBA00022833"/>
    </source>
</evidence>
<gene>
    <name evidence="9" type="ORF">ACA1_067880</name>
</gene>
<keyword evidence="5" id="KW-0175">Coiled coil</keyword>
<feature type="region of interest" description="Disordered" evidence="6">
    <location>
        <begin position="685"/>
        <end position="828"/>
    </location>
</feature>
<dbReference type="InterPro" id="IPR045258">
    <property type="entry name" value="ACAP1/2/3-like"/>
</dbReference>
<dbReference type="GO" id="GO:0005096">
    <property type="term" value="F:GTPase activator activity"/>
    <property type="evidence" value="ECO:0007669"/>
    <property type="project" value="InterPro"/>
</dbReference>
<evidence type="ECO:0000256" key="4">
    <source>
        <dbReference type="PROSITE-ProRule" id="PRU00288"/>
    </source>
</evidence>
<dbReference type="PANTHER" id="PTHR23180:SF160">
    <property type="entry name" value="ADP-RIBOSYLATION FACTOR GTPASE-ACTIVATING PROTEIN EFFECTOR PROTEIN 1"/>
    <property type="match status" value="1"/>
</dbReference>
<evidence type="ECO:0000256" key="2">
    <source>
        <dbReference type="ARBA" id="ARBA00022771"/>
    </source>
</evidence>
<keyword evidence="10" id="KW-1185">Reference proteome</keyword>
<evidence type="ECO:0000313" key="9">
    <source>
        <dbReference type="EMBL" id="ELR23204.1"/>
    </source>
</evidence>
<feature type="compositionally biased region" description="Basic and acidic residues" evidence="6">
    <location>
        <begin position="809"/>
        <end position="828"/>
    </location>
</feature>
<dbReference type="Gene3D" id="2.30.29.30">
    <property type="entry name" value="Pleckstrin-homology domain (PH domain)/Phosphotyrosine-binding domain (PTB)"/>
    <property type="match status" value="1"/>
</dbReference>
<feature type="region of interest" description="Disordered" evidence="6">
    <location>
        <begin position="257"/>
        <end position="425"/>
    </location>
</feature>
<dbReference type="InterPro" id="IPR001164">
    <property type="entry name" value="ArfGAP_dom"/>
</dbReference>
<feature type="domain" description="Arf-GAP" evidence="8">
    <location>
        <begin position="826"/>
        <end position="948"/>
    </location>
</feature>
<feature type="compositionally biased region" description="Polar residues" evidence="6">
    <location>
        <begin position="209"/>
        <end position="219"/>
    </location>
</feature>
<dbReference type="PRINTS" id="PR00405">
    <property type="entry name" value="REVINTRACTNG"/>
</dbReference>
<feature type="compositionally biased region" description="Low complexity" evidence="6">
    <location>
        <begin position="549"/>
        <end position="567"/>
    </location>
</feature>
<dbReference type="InterPro" id="IPR011993">
    <property type="entry name" value="PH-like_dom_sf"/>
</dbReference>